<feature type="active site" description="Proton donor/acceptor" evidence="13">
    <location>
        <position position="133"/>
    </location>
</feature>
<dbReference type="GO" id="GO:0009436">
    <property type="term" value="P:glyoxylate catabolic process"/>
    <property type="evidence" value="ECO:0007669"/>
    <property type="project" value="TreeGrafter"/>
</dbReference>
<comment type="function">
    <text evidence="1">Catalyzes the final step in the metabolic pathway of hydroxyproline.</text>
</comment>
<evidence type="ECO:0000256" key="14">
    <source>
        <dbReference type="PIRSR" id="PIRSR001365-2"/>
    </source>
</evidence>
<keyword evidence="15" id="KW-1185">Reference proteome</keyword>
<evidence type="ECO:0000256" key="4">
    <source>
        <dbReference type="ARBA" id="ARBA00012215"/>
    </source>
</evidence>
<dbReference type="InterPro" id="IPR020625">
    <property type="entry name" value="Schiff_base-form_aldolases_AS"/>
</dbReference>
<dbReference type="GO" id="GO:0005739">
    <property type="term" value="C:mitochondrion"/>
    <property type="evidence" value="ECO:0007669"/>
    <property type="project" value="TreeGrafter"/>
</dbReference>
<dbReference type="InterPro" id="IPR002220">
    <property type="entry name" value="DapA-like"/>
</dbReference>
<dbReference type="CTD" id="112817"/>
<comment type="subunit">
    <text evidence="3">Homotetramer.</text>
</comment>
<protein>
    <recommendedName>
        <fullName evidence="5">4-hydroxy-2-oxoglutarate aldolase, mitochondrial</fullName>
        <ecNumber evidence="4">4.1.3.16</ecNumber>
    </recommendedName>
    <alternativeName>
        <fullName evidence="9">Dihydrodipicolinate synthase-like</fullName>
    </alternativeName>
    <alternativeName>
        <fullName evidence="8">Probable 2-keto-4-hydroxyglutarate aldolase</fullName>
    </alternativeName>
</protein>
<sequence>MFGVKTLRTVGPAVCRRGASVLWKPTKTQSRPQSAAAGQRVDIGGIYPPIATPFTQKEDVDYHKLDENLQKYAKIPFKATKGTVVMTERMAGAGADLVLVVTPCFYKGKMDSRALVHHFTQVADSSPVPVVLYSVPANTGLDLPVDAVVRLAQHPNILGLKDSGGDITRIALIVHKTKPQDFQVLAGSAGFLMAAYSVGCVGGVCALANVLGREVCELEQLCMSGRWEEASALQRRLIEPNTAVTRKFGIPALKQAMEWFGYHGGTCRSPLQPLSEAESQQLRLDFSTNGWL</sequence>
<evidence type="ECO:0000256" key="2">
    <source>
        <dbReference type="ARBA" id="ARBA00007592"/>
    </source>
</evidence>
<evidence type="ECO:0000256" key="7">
    <source>
        <dbReference type="ARBA" id="ARBA00023270"/>
    </source>
</evidence>
<keyword evidence="7" id="KW-0704">Schiff base</keyword>
<comment type="catalytic activity">
    <reaction evidence="10">
        <text>(4R)-4-hydroxy-2-oxoglutarate = glyoxylate + pyruvate</text>
        <dbReference type="Rhea" id="RHEA:30687"/>
        <dbReference type="ChEBI" id="CHEBI:15361"/>
        <dbReference type="ChEBI" id="CHEBI:36655"/>
        <dbReference type="ChEBI" id="CHEBI:62213"/>
        <dbReference type="EC" id="4.1.3.16"/>
    </reaction>
</comment>
<evidence type="ECO:0000256" key="6">
    <source>
        <dbReference type="ARBA" id="ARBA00023239"/>
    </source>
</evidence>
<comment type="similarity">
    <text evidence="2 12">Belongs to the DapA family.</text>
</comment>
<dbReference type="GO" id="GO:0008840">
    <property type="term" value="F:4-hydroxy-tetrahydrodipicolinate synthase activity"/>
    <property type="evidence" value="ECO:0007669"/>
    <property type="project" value="TreeGrafter"/>
</dbReference>
<dbReference type="GeneID" id="120032829"/>
<evidence type="ECO:0000256" key="13">
    <source>
        <dbReference type="PIRSR" id="PIRSR001365-1"/>
    </source>
</evidence>
<dbReference type="RefSeq" id="XP_038834974.1">
    <property type="nucleotide sequence ID" value="XM_038979046.1"/>
</dbReference>
<dbReference type="PROSITE" id="PS00666">
    <property type="entry name" value="DHDPS_2"/>
    <property type="match status" value="1"/>
</dbReference>
<reference evidence="16 17" key="1">
    <citation type="submission" date="2025-04" db="UniProtKB">
        <authorList>
            <consortium name="RefSeq"/>
        </authorList>
    </citation>
    <scope>IDENTIFICATION</scope>
    <source>
        <tissue evidence="16 17">White muscle</tissue>
    </source>
</reference>
<evidence type="ECO:0000256" key="5">
    <source>
        <dbReference type="ARBA" id="ARBA00018425"/>
    </source>
</evidence>
<accession>A0A8U0TZL3</accession>
<evidence type="ECO:0000256" key="3">
    <source>
        <dbReference type="ARBA" id="ARBA00011881"/>
    </source>
</evidence>
<comment type="catalytic activity">
    <reaction evidence="11">
        <text>(4S)-4-hydroxy-2-oxoglutarate = glyoxylate + pyruvate</text>
        <dbReference type="Rhea" id="RHEA:35639"/>
        <dbReference type="ChEBI" id="CHEBI:15361"/>
        <dbReference type="ChEBI" id="CHEBI:36655"/>
        <dbReference type="ChEBI" id="CHEBI:71685"/>
        <dbReference type="EC" id="4.1.3.16"/>
    </reaction>
</comment>
<dbReference type="InterPro" id="IPR013785">
    <property type="entry name" value="Aldolase_TIM"/>
</dbReference>
<evidence type="ECO:0000256" key="1">
    <source>
        <dbReference type="ARBA" id="ARBA00002577"/>
    </source>
</evidence>
<dbReference type="Pfam" id="PF00701">
    <property type="entry name" value="DHDPS"/>
    <property type="match status" value="1"/>
</dbReference>
<dbReference type="PANTHER" id="PTHR12128:SF66">
    <property type="entry name" value="4-HYDROXY-2-OXOGLUTARATE ALDOLASE, MITOCHONDRIAL"/>
    <property type="match status" value="1"/>
</dbReference>
<evidence type="ECO:0000256" key="11">
    <source>
        <dbReference type="ARBA" id="ARBA00033613"/>
    </source>
</evidence>
<keyword evidence="6 12" id="KW-0456">Lyase</keyword>
<evidence type="ECO:0000256" key="12">
    <source>
        <dbReference type="PIRNR" id="PIRNR001365"/>
    </source>
</evidence>
<feature type="active site" description="Schiff-base intermediate with substrate" evidence="13">
    <location>
        <position position="161"/>
    </location>
</feature>
<dbReference type="PANTHER" id="PTHR12128">
    <property type="entry name" value="DIHYDRODIPICOLINATE SYNTHASE"/>
    <property type="match status" value="1"/>
</dbReference>
<evidence type="ECO:0000313" key="16">
    <source>
        <dbReference type="RefSeq" id="XP_038834954.1"/>
    </source>
</evidence>
<evidence type="ECO:0000256" key="9">
    <source>
        <dbReference type="ARBA" id="ARBA00032879"/>
    </source>
</evidence>
<dbReference type="SUPFAM" id="SSF51569">
    <property type="entry name" value="Aldolase"/>
    <property type="match status" value="1"/>
</dbReference>
<evidence type="ECO:0000313" key="17">
    <source>
        <dbReference type="RefSeq" id="XP_038834974.1"/>
    </source>
</evidence>
<dbReference type="PIRSF" id="PIRSF001365">
    <property type="entry name" value="DHDPS"/>
    <property type="match status" value="1"/>
</dbReference>
<dbReference type="EC" id="4.1.3.16" evidence="4"/>
<evidence type="ECO:0000313" key="15">
    <source>
        <dbReference type="Proteomes" id="UP000808372"/>
    </source>
</evidence>
<feature type="binding site" evidence="14">
    <location>
        <position position="204"/>
    </location>
    <ligand>
        <name>pyruvate</name>
        <dbReference type="ChEBI" id="CHEBI:15361"/>
    </ligand>
</feature>
<dbReference type="Gene3D" id="3.20.20.70">
    <property type="entry name" value="Aldolase class I"/>
    <property type="match status" value="1"/>
</dbReference>
<organism evidence="15 16">
    <name type="scientific">Salvelinus namaycush</name>
    <name type="common">Lake trout</name>
    <name type="synonym">Salmo namaycush</name>
    <dbReference type="NCBI Taxonomy" id="8040"/>
    <lineage>
        <taxon>Eukaryota</taxon>
        <taxon>Metazoa</taxon>
        <taxon>Chordata</taxon>
        <taxon>Craniata</taxon>
        <taxon>Vertebrata</taxon>
        <taxon>Euteleostomi</taxon>
        <taxon>Actinopterygii</taxon>
        <taxon>Neopterygii</taxon>
        <taxon>Teleostei</taxon>
        <taxon>Protacanthopterygii</taxon>
        <taxon>Salmoniformes</taxon>
        <taxon>Salmonidae</taxon>
        <taxon>Salmoninae</taxon>
        <taxon>Salvelinus</taxon>
    </lineage>
</organism>
<evidence type="ECO:0000256" key="8">
    <source>
        <dbReference type="ARBA" id="ARBA00030874"/>
    </source>
</evidence>
<proteinExistence type="inferred from homology"/>
<dbReference type="AlphaFoldDB" id="A0A8U0TZL3"/>
<evidence type="ECO:0000256" key="10">
    <source>
        <dbReference type="ARBA" id="ARBA00033610"/>
    </source>
</evidence>
<dbReference type="SMART" id="SM01130">
    <property type="entry name" value="DHDPS"/>
    <property type="match status" value="1"/>
</dbReference>
<gene>
    <name evidence="16" type="primary">hoga1</name>
    <name evidence="17" type="synonym">LOC120032838</name>
</gene>
<dbReference type="Proteomes" id="UP000808372">
    <property type="component" value="Chromosome 39"/>
</dbReference>
<name>A0A8U0TZL3_SALNM</name>
<dbReference type="GO" id="GO:0008700">
    <property type="term" value="F:(R,S)-4-hydroxy-2-oxoglutarate aldolase activity"/>
    <property type="evidence" value="ECO:0007669"/>
    <property type="project" value="UniProtKB-EC"/>
</dbReference>
<dbReference type="CDD" id="cd00408">
    <property type="entry name" value="DHDPS-like"/>
    <property type="match status" value="1"/>
</dbReference>
<dbReference type="RefSeq" id="XP_038834954.1">
    <property type="nucleotide sequence ID" value="XM_038979026.1"/>
</dbReference>